<accession>A0A9E9L825</accession>
<evidence type="ECO:0000313" key="1">
    <source>
        <dbReference type="EMBL" id="WAU86875.1"/>
    </source>
</evidence>
<dbReference type="AlphaFoldDB" id="A0A9E9L825"/>
<organism evidence="1">
    <name type="scientific">Betula platyphylla</name>
    <name type="common">Asian white birch</name>
    <dbReference type="NCBI Taxonomy" id="78630"/>
    <lineage>
        <taxon>Eukaryota</taxon>
        <taxon>Viridiplantae</taxon>
        <taxon>Streptophyta</taxon>
        <taxon>Embryophyta</taxon>
        <taxon>Tracheophyta</taxon>
        <taxon>Spermatophyta</taxon>
        <taxon>Magnoliopsida</taxon>
        <taxon>eudicotyledons</taxon>
        <taxon>Gunneridae</taxon>
        <taxon>Pentapetalae</taxon>
        <taxon>rosids</taxon>
        <taxon>fabids</taxon>
        <taxon>Fagales</taxon>
        <taxon>Betulaceae</taxon>
        <taxon>Betula</taxon>
    </lineage>
</organism>
<proteinExistence type="evidence at transcript level"/>
<protein>
    <submittedName>
        <fullName evidence="1">Birch protein</fullName>
    </submittedName>
</protein>
<reference evidence="1" key="1">
    <citation type="submission" date="2021-11" db="EMBL/GenBank/DDBJ databases">
        <authorList>
            <person name="Zhang Y."/>
            <person name="Ren M."/>
            <person name="Zhang X."/>
            <person name="Zhou X."/>
            <person name="Yang J."/>
        </authorList>
    </citation>
    <scope>NUCLEOTIDE SEQUENCE</scope>
</reference>
<sequence>MGWEYERRTIILDILMEEGDDTRCNVIGEVDGLRPCLIGHLGNLLQVSKQKAVGVAGETLVSQGPLQRLWPHPRPSQHSPC</sequence>
<dbReference type="EMBL" id="OL546126">
    <property type="protein sequence ID" value="WAU86875.1"/>
    <property type="molecule type" value="mRNA"/>
</dbReference>
<name>A0A9E9L825_BETPL</name>